<reference evidence="3 4" key="1">
    <citation type="submission" date="2019-04" db="EMBL/GenBank/DDBJ databases">
        <title>Draft genome sequence of Gemmobacter aestuarii sp. nov.</title>
        <authorList>
            <person name="Hameed A."/>
            <person name="Lin S.-Y."/>
            <person name="Shahina M."/>
            <person name="Lai W.-A."/>
            <person name="Young C.-C."/>
        </authorList>
    </citation>
    <scope>NUCLEOTIDE SEQUENCE [LARGE SCALE GENOMIC DNA]</scope>
    <source>
        <strain evidence="3 4">CC-PW-75</strain>
    </source>
</reference>
<dbReference type="OrthoDB" id="8416156at2"/>
<gene>
    <name evidence="3" type="ORF">E7811_10155</name>
</gene>
<dbReference type="PANTHER" id="PTHR43646:SF6">
    <property type="entry name" value="PRE-MYCOFACTOCIN GLYCOSYLTRANSFERASE"/>
    <property type="match status" value="1"/>
</dbReference>
<name>A0A4S3MMH7_9RHOB</name>
<keyword evidence="1" id="KW-1133">Transmembrane helix</keyword>
<dbReference type="Pfam" id="PF00535">
    <property type="entry name" value="Glycos_transf_2"/>
    <property type="match status" value="1"/>
</dbReference>
<evidence type="ECO:0000313" key="3">
    <source>
        <dbReference type="EMBL" id="THD83630.1"/>
    </source>
</evidence>
<dbReference type="InterPro" id="IPR001173">
    <property type="entry name" value="Glyco_trans_2-like"/>
</dbReference>
<organism evidence="3 4">
    <name type="scientific">Aliigemmobacter aestuarii</name>
    <dbReference type="NCBI Taxonomy" id="1445661"/>
    <lineage>
        <taxon>Bacteria</taxon>
        <taxon>Pseudomonadati</taxon>
        <taxon>Pseudomonadota</taxon>
        <taxon>Alphaproteobacteria</taxon>
        <taxon>Rhodobacterales</taxon>
        <taxon>Paracoccaceae</taxon>
        <taxon>Aliigemmobacter</taxon>
    </lineage>
</organism>
<feature type="transmembrane region" description="Helical" evidence="1">
    <location>
        <begin position="238"/>
        <end position="262"/>
    </location>
</feature>
<sequence length="316" mass="34037">MQEGRVVAVVIGRNEGARLVACLASLAGQVDRVIYVDSGSTDDSHAAAAAAGAEVVPLDLSRPFTAARARNAGLARAGDAAFVQFVDGDCEVRPGWIAVALAHMRAHPGAVVVCGRRRERQPEASVYNRLCDREWDTPLGLATACGGDALMRVAAVRAVGGFRDTLIAGEEPELCLRLRRAGGEVWRIDAEMTLHDAAMVRFSQWWRRTRRAGHAFAEGAALHGAGPERHWVRETRRAILWGMAVPAIGLAGALVWPPAAAFPLLAWGAQFLRLMPRMGAEAAFFTVLGKLPEALGVAEFHLRRLAGRRAGLIEYK</sequence>
<dbReference type="RefSeq" id="WP_136394523.1">
    <property type="nucleotide sequence ID" value="NZ_SSND01000002.1"/>
</dbReference>
<feature type="transmembrane region" description="Helical" evidence="1">
    <location>
        <begin position="282"/>
        <end position="302"/>
    </location>
</feature>
<protein>
    <submittedName>
        <fullName evidence="3">Glycosyltransferase</fullName>
    </submittedName>
</protein>
<dbReference type="Proteomes" id="UP000309450">
    <property type="component" value="Unassembled WGS sequence"/>
</dbReference>
<dbReference type="PANTHER" id="PTHR43646">
    <property type="entry name" value="GLYCOSYLTRANSFERASE"/>
    <property type="match status" value="1"/>
</dbReference>
<accession>A0A4S3MMH7</accession>
<evidence type="ECO:0000313" key="4">
    <source>
        <dbReference type="Proteomes" id="UP000309450"/>
    </source>
</evidence>
<proteinExistence type="predicted"/>
<dbReference type="SUPFAM" id="SSF53448">
    <property type="entry name" value="Nucleotide-diphospho-sugar transferases"/>
    <property type="match status" value="1"/>
</dbReference>
<comment type="caution">
    <text evidence="3">The sequence shown here is derived from an EMBL/GenBank/DDBJ whole genome shotgun (WGS) entry which is preliminary data.</text>
</comment>
<dbReference type="GO" id="GO:0016740">
    <property type="term" value="F:transferase activity"/>
    <property type="evidence" value="ECO:0007669"/>
    <property type="project" value="UniProtKB-KW"/>
</dbReference>
<dbReference type="EMBL" id="SSND01000002">
    <property type="protein sequence ID" value="THD83630.1"/>
    <property type="molecule type" value="Genomic_DNA"/>
</dbReference>
<keyword evidence="1" id="KW-0812">Transmembrane</keyword>
<dbReference type="AlphaFoldDB" id="A0A4S3MMH7"/>
<evidence type="ECO:0000256" key="1">
    <source>
        <dbReference type="SAM" id="Phobius"/>
    </source>
</evidence>
<evidence type="ECO:0000259" key="2">
    <source>
        <dbReference type="Pfam" id="PF00535"/>
    </source>
</evidence>
<dbReference type="InterPro" id="IPR029044">
    <property type="entry name" value="Nucleotide-diphossugar_trans"/>
</dbReference>
<keyword evidence="1" id="KW-0472">Membrane</keyword>
<keyword evidence="4" id="KW-1185">Reference proteome</keyword>
<dbReference type="Gene3D" id="3.90.550.10">
    <property type="entry name" value="Spore Coat Polysaccharide Biosynthesis Protein SpsA, Chain A"/>
    <property type="match status" value="1"/>
</dbReference>
<feature type="domain" description="Glycosyltransferase 2-like" evidence="2">
    <location>
        <begin position="9"/>
        <end position="125"/>
    </location>
</feature>
<keyword evidence="3" id="KW-0808">Transferase</keyword>